<accession>A0A2H4UVS5</accession>
<dbReference type="SUPFAM" id="SSF54368">
    <property type="entry name" value="Glutamine synthetase, N-terminal domain"/>
    <property type="match status" value="1"/>
</dbReference>
<dbReference type="PANTHER" id="PTHR20852:SF57">
    <property type="entry name" value="GLUTAMINE SYNTHETASE 2 CYTOPLASMIC"/>
    <property type="match status" value="1"/>
</dbReference>
<dbReference type="SUPFAM" id="SSF55931">
    <property type="entry name" value="Glutamine synthetase/guanido kinase"/>
    <property type="match status" value="1"/>
</dbReference>
<keyword evidence="4" id="KW-0963">Cytoplasm</keyword>
<dbReference type="GO" id="GO:0005524">
    <property type="term" value="F:ATP binding"/>
    <property type="evidence" value="ECO:0007669"/>
    <property type="project" value="UniProtKB-KW"/>
</dbReference>
<protein>
    <recommendedName>
        <fullName evidence="3">glutamine synthetase</fullName>
        <ecNumber evidence="3">6.3.1.2</ecNumber>
    </recommendedName>
</protein>
<feature type="domain" description="GS beta-grasp" evidence="9">
    <location>
        <begin position="5"/>
        <end position="89"/>
    </location>
</feature>
<reference evidence="11" key="1">
    <citation type="journal article" date="2017" name="Elife">
        <title>The kinetoplastid-infecting Bodo saltans virus (BsV), a window into the most abundant giant viruses in the sea.</title>
        <authorList>
            <person name="Deeg C.M."/>
            <person name="Chow C.-E.T."/>
            <person name="Suttle C.A."/>
        </authorList>
    </citation>
    <scope>NUCLEOTIDE SEQUENCE</scope>
    <source>
        <strain evidence="11">NG1</strain>
    </source>
</reference>
<dbReference type="Gene3D" id="3.30.590.10">
    <property type="entry name" value="Glutamine synthetase/guanido kinase, catalytic domain"/>
    <property type="match status" value="1"/>
</dbReference>
<evidence type="ECO:0000256" key="8">
    <source>
        <dbReference type="ARBA" id="ARBA00049436"/>
    </source>
</evidence>
<dbReference type="InterPro" id="IPR014746">
    <property type="entry name" value="Gln_synth/guanido_kin_cat_dom"/>
</dbReference>
<evidence type="ECO:0000256" key="5">
    <source>
        <dbReference type="ARBA" id="ARBA00022598"/>
    </source>
</evidence>
<name>A0A2H4UVS5_9VIRU</name>
<dbReference type="Pfam" id="PF03951">
    <property type="entry name" value="Gln-synt_N"/>
    <property type="match status" value="1"/>
</dbReference>
<dbReference type="GO" id="GO:0004356">
    <property type="term" value="F:glutamine synthetase activity"/>
    <property type="evidence" value="ECO:0007669"/>
    <property type="project" value="UniProtKB-EC"/>
</dbReference>
<dbReference type="InterPro" id="IPR027303">
    <property type="entry name" value="Gln_synth_gly_rich_site"/>
</dbReference>
<dbReference type="PROSITE" id="PS51986">
    <property type="entry name" value="GS_BETA_GRASP"/>
    <property type="match status" value="1"/>
</dbReference>
<dbReference type="PROSITE" id="PS00181">
    <property type="entry name" value="GLNA_ATP"/>
    <property type="match status" value="1"/>
</dbReference>
<gene>
    <name evidence="11" type="ORF">BMW23_0932</name>
</gene>
<dbReference type="EMBL" id="MF782455">
    <property type="protein sequence ID" value="ATZ80977.1"/>
    <property type="molecule type" value="Genomic_DNA"/>
</dbReference>
<evidence type="ECO:0000256" key="4">
    <source>
        <dbReference type="ARBA" id="ARBA00022490"/>
    </source>
</evidence>
<dbReference type="InterPro" id="IPR050292">
    <property type="entry name" value="Glutamine_Synthetase"/>
</dbReference>
<evidence type="ECO:0000256" key="6">
    <source>
        <dbReference type="ARBA" id="ARBA00022741"/>
    </source>
</evidence>
<dbReference type="Proteomes" id="UP000240325">
    <property type="component" value="Segment"/>
</dbReference>
<comment type="similarity">
    <text evidence="2">Belongs to the glutamine synthetase family.</text>
</comment>
<dbReference type="InterPro" id="IPR008146">
    <property type="entry name" value="Gln_synth_cat_dom"/>
</dbReference>
<comment type="catalytic activity">
    <reaction evidence="8">
        <text>L-glutamate + NH4(+) + ATP = L-glutamine + ADP + phosphate + H(+)</text>
        <dbReference type="Rhea" id="RHEA:16169"/>
        <dbReference type="ChEBI" id="CHEBI:15378"/>
        <dbReference type="ChEBI" id="CHEBI:28938"/>
        <dbReference type="ChEBI" id="CHEBI:29985"/>
        <dbReference type="ChEBI" id="CHEBI:30616"/>
        <dbReference type="ChEBI" id="CHEBI:43474"/>
        <dbReference type="ChEBI" id="CHEBI:58359"/>
        <dbReference type="ChEBI" id="CHEBI:456216"/>
        <dbReference type="EC" id="6.3.1.2"/>
    </reaction>
</comment>
<dbReference type="Gene3D" id="3.10.20.70">
    <property type="entry name" value="Glutamine synthetase, N-terminal domain"/>
    <property type="match status" value="1"/>
</dbReference>
<dbReference type="FunFam" id="3.30.590.10:FF:000011">
    <property type="entry name" value="Glutamine synthetase"/>
    <property type="match status" value="1"/>
</dbReference>
<keyword evidence="7" id="KW-0067">ATP-binding</keyword>
<sequence>MIAHTIAEYVWIDATGGLRSKTRVFNNCTTLDTVLNTDWNFDGSSTGQAYGRSSDVILHPVRGFNDPFRRDFKNATAFLIMCETLNPDKTPHRTNFRKLCMNACNKTKNFEPWFGMEQEYILMNLFKKNTEIPTYSQPFGWSHQLCPNMIVDSQSTNIYVGDEILSTTYSYCSNGGDRAFGRNIVEKHFEYCLYAGIKICGINAEVTPSQWEFQIGICDADEIGDHLWMARYILSRVAEEFGAFVDFGAKPLGTNWNGSGCHTNFSTNTMRDGTEIERINAITEACDCMSVSDFHQLHLNEYGDETNKNRLTGKHETASYEKFTYGYSDRGCSVRIPVDKTYLEDRRPAANCDPYKVVTRMLNTIVLHEK</sequence>
<dbReference type="PROSITE" id="PS00180">
    <property type="entry name" value="GLNA_1"/>
    <property type="match status" value="1"/>
</dbReference>
<dbReference type="GO" id="GO:0006542">
    <property type="term" value="P:glutamine biosynthetic process"/>
    <property type="evidence" value="ECO:0007669"/>
    <property type="project" value="InterPro"/>
</dbReference>
<evidence type="ECO:0000313" key="12">
    <source>
        <dbReference type="Proteomes" id="UP000240325"/>
    </source>
</evidence>
<keyword evidence="12" id="KW-1185">Reference proteome</keyword>
<dbReference type="PANTHER" id="PTHR20852">
    <property type="entry name" value="GLUTAMINE SYNTHETASE"/>
    <property type="match status" value="1"/>
</dbReference>
<comment type="subcellular location">
    <subcellularLocation>
        <location evidence="1">Cytoplasm</location>
    </subcellularLocation>
</comment>
<keyword evidence="5" id="KW-0436">Ligase</keyword>
<dbReference type="InterPro" id="IPR008147">
    <property type="entry name" value="Gln_synt_N"/>
</dbReference>
<dbReference type="InterPro" id="IPR027302">
    <property type="entry name" value="Gln_synth_N_conserv_site"/>
</dbReference>
<feature type="domain" description="GS catalytic" evidence="10">
    <location>
        <begin position="92"/>
        <end position="370"/>
    </location>
</feature>
<dbReference type="Pfam" id="PF00120">
    <property type="entry name" value="Gln-synt_C"/>
    <property type="match status" value="1"/>
</dbReference>
<organism evidence="11">
    <name type="scientific">Bodo saltans virus</name>
    <dbReference type="NCBI Taxonomy" id="2024608"/>
    <lineage>
        <taxon>Viruses</taxon>
        <taxon>Varidnaviria</taxon>
        <taxon>Bamfordvirae</taxon>
        <taxon>Nucleocytoviricota</taxon>
        <taxon>Megaviricetes</taxon>
        <taxon>Imitervirales</taxon>
        <taxon>Mimiviridae</taxon>
        <taxon>Klosneuvirinae</taxon>
        <taxon>Theiavirus</taxon>
        <taxon>Theiavirus salishense</taxon>
    </lineage>
</organism>
<evidence type="ECO:0000259" key="9">
    <source>
        <dbReference type="PROSITE" id="PS51986"/>
    </source>
</evidence>
<evidence type="ECO:0000259" key="10">
    <source>
        <dbReference type="PROSITE" id="PS51987"/>
    </source>
</evidence>
<proteinExistence type="inferred from homology"/>
<dbReference type="InterPro" id="IPR036651">
    <property type="entry name" value="Gln_synt_N_sf"/>
</dbReference>
<dbReference type="PROSITE" id="PS51987">
    <property type="entry name" value="GS_CATALYTIC"/>
    <property type="match status" value="1"/>
</dbReference>
<evidence type="ECO:0000256" key="1">
    <source>
        <dbReference type="ARBA" id="ARBA00004496"/>
    </source>
</evidence>
<dbReference type="EC" id="6.3.1.2" evidence="3"/>
<evidence type="ECO:0000256" key="3">
    <source>
        <dbReference type="ARBA" id="ARBA00012937"/>
    </source>
</evidence>
<dbReference type="SMART" id="SM01230">
    <property type="entry name" value="Gln-synt_C"/>
    <property type="match status" value="1"/>
</dbReference>
<evidence type="ECO:0000313" key="11">
    <source>
        <dbReference type="EMBL" id="ATZ80977.1"/>
    </source>
</evidence>
<keyword evidence="6" id="KW-0547">Nucleotide-binding</keyword>
<evidence type="ECO:0000256" key="7">
    <source>
        <dbReference type="ARBA" id="ARBA00022840"/>
    </source>
</evidence>
<evidence type="ECO:0000256" key="2">
    <source>
        <dbReference type="ARBA" id="ARBA00009897"/>
    </source>
</evidence>